<evidence type="ECO:0000256" key="14">
    <source>
        <dbReference type="PIRSR" id="PIRSR601287-1"/>
    </source>
</evidence>
<proteinExistence type="inferred from homology"/>
<sequence length="488" mass="52178">MIKLNKLVSKVSMLVASFVLVFSCGDSASNEKVAMQDPTTIVIKGTMEAELTAPPFVPAPVGDRPAKKLIVNMEILEEVGTMTDGVEYVYWTFGGSVPGSFIRTRVGDEVEFTLSNHPDNKLPHNIDLHAVTGPGGGATSSFVAPGHEKVFSFKTLNPGLYVYHCATAPVGMHIANGMYGLILVEPEGGLPPVDKEYYIMQGDFYTKGENGEPGLQPFDMQKAVDEDADYVVFNGKVGALTGDGAITANVGETVRLYVGNGGPNLTSSFHVIGEIFDNVHVEGGSIINKDVQTTLIPAGGAAIVDFKVDVPGTFILVDHAIFRAFNKGALGMLKVNGEEDKQIYSGVKQEGIYNPEGGTIQTMPNDGSAVVATNTNKSLSEKMISGKQIYMKTCFACHQAEGQGIPNAFPPLAKSDYLNADVKRAIGAVLNGLTGEITVNGQKYNSIMTKQTLTDEEIADVMTYVYNSWGNNKTNVTPTMVAEVKSSH</sequence>
<comment type="similarity">
    <text evidence="3">Belongs to the multicopper oxidase family.</text>
</comment>
<dbReference type="PANTHER" id="PTHR35008">
    <property type="entry name" value="BLL4482 PROTEIN-RELATED"/>
    <property type="match status" value="1"/>
</dbReference>
<dbReference type="InterPro" id="IPR051459">
    <property type="entry name" value="Cytochrome_c-type_DH"/>
</dbReference>
<name>A0AAU7BP95_9FLAO</name>
<keyword evidence="10 18" id="KW-0560">Oxidoreductase</keyword>
<dbReference type="SUPFAM" id="SSF49503">
    <property type="entry name" value="Cupredoxins"/>
    <property type="match status" value="2"/>
</dbReference>
<comment type="subunit">
    <text evidence="4">Homotrimer.</text>
</comment>
<feature type="binding site" description="type 1 copper site" evidence="14">
    <location>
        <position position="319"/>
    </location>
    <ligand>
        <name>Cu cation</name>
        <dbReference type="ChEBI" id="CHEBI:23378"/>
        <label>1</label>
    </ligand>
</feature>
<organism evidence="18">
    <name type="scientific">Pontimicrobium sp. SW4</name>
    <dbReference type="NCBI Taxonomy" id="3153519"/>
    <lineage>
        <taxon>Bacteria</taxon>
        <taxon>Pseudomonadati</taxon>
        <taxon>Bacteroidota</taxon>
        <taxon>Flavobacteriia</taxon>
        <taxon>Flavobacteriales</taxon>
        <taxon>Flavobacteriaceae</taxon>
        <taxon>Pontimicrobium</taxon>
    </lineage>
</organism>
<feature type="domain" description="Cytochrome c" evidence="17">
    <location>
        <begin position="381"/>
        <end position="469"/>
    </location>
</feature>
<evidence type="ECO:0000256" key="13">
    <source>
        <dbReference type="ARBA" id="ARBA00049340"/>
    </source>
</evidence>
<dbReference type="EMBL" id="CP157199">
    <property type="protein sequence ID" value="XBG59888.1"/>
    <property type="molecule type" value="Genomic_DNA"/>
</dbReference>
<evidence type="ECO:0000256" key="12">
    <source>
        <dbReference type="ARBA" id="ARBA00023008"/>
    </source>
</evidence>
<feature type="binding site" description="type 1 copper site" evidence="14">
    <location>
        <position position="129"/>
    </location>
    <ligand>
        <name>Cu cation</name>
        <dbReference type="ChEBI" id="CHEBI:23378"/>
        <label>1</label>
    </ligand>
</feature>
<keyword evidence="12 14" id="KW-0186">Copper</keyword>
<keyword evidence="11 15" id="KW-0408">Iron</keyword>
<dbReference type="CDD" id="cd11020">
    <property type="entry name" value="CuRO_1_CuNIR"/>
    <property type="match status" value="1"/>
</dbReference>
<feature type="binding site" description="type 2 copper site" evidence="14">
    <location>
        <position position="173"/>
    </location>
    <ligand>
        <name>Cu cation</name>
        <dbReference type="ChEBI" id="CHEBI:23378"/>
        <label>2</label>
    </ligand>
</feature>
<protein>
    <recommendedName>
        <fullName evidence="6">Copper-containing nitrite reductase</fullName>
        <ecNumber evidence="5">1.7.2.1</ecNumber>
    </recommendedName>
</protein>
<dbReference type="InterPro" id="IPR008972">
    <property type="entry name" value="Cupredoxin"/>
</dbReference>
<dbReference type="InterPro" id="IPR011707">
    <property type="entry name" value="Cu-oxidase-like_N"/>
</dbReference>
<dbReference type="PROSITE" id="PS51257">
    <property type="entry name" value="PROKAR_LIPOPROTEIN"/>
    <property type="match status" value="1"/>
</dbReference>
<evidence type="ECO:0000256" key="2">
    <source>
        <dbReference type="ARBA" id="ARBA00001973"/>
    </source>
</evidence>
<dbReference type="CDD" id="cd04208">
    <property type="entry name" value="CuRO_2_CuNIR"/>
    <property type="match status" value="1"/>
</dbReference>
<feature type="chain" id="PRO_5043436721" description="Copper-containing nitrite reductase" evidence="16">
    <location>
        <begin position="29"/>
        <end position="488"/>
    </location>
</feature>
<evidence type="ECO:0000256" key="3">
    <source>
        <dbReference type="ARBA" id="ARBA00010609"/>
    </source>
</evidence>
<dbReference type="NCBIfam" id="TIGR02376">
    <property type="entry name" value="Cu_nitrite_red"/>
    <property type="match status" value="1"/>
</dbReference>
<evidence type="ECO:0000256" key="11">
    <source>
        <dbReference type="ARBA" id="ARBA00023004"/>
    </source>
</evidence>
<keyword evidence="9" id="KW-0677">Repeat</keyword>
<comment type="cofactor">
    <cofactor evidence="1 14">
        <name>Cu(+)</name>
        <dbReference type="ChEBI" id="CHEBI:49552"/>
    </cofactor>
</comment>
<dbReference type="InterPro" id="IPR001287">
    <property type="entry name" value="NO2-reductase_Cu"/>
</dbReference>
<evidence type="ECO:0000313" key="18">
    <source>
        <dbReference type="EMBL" id="XBG59888.1"/>
    </source>
</evidence>
<evidence type="ECO:0000256" key="4">
    <source>
        <dbReference type="ARBA" id="ARBA00011233"/>
    </source>
</evidence>
<dbReference type="FunFam" id="2.60.40.420:FF:000093">
    <property type="entry name" value="Copper-containing nitrite reductase"/>
    <property type="match status" value="1"/>
</dbReference>
<feature type="binding site" description="type 1 copper site" evidence="14">
    <location>
        <position position="178"/>
    </location>
    <ligand>
        <name>Cu cation</name>
        <dbReference type="ChEBI" id="CHEBI:23378"/>
        <label>1</label>
    </ligand>
</feature>
<dbReference type="PRINTS" id="PR00695">
    <property type="entry name" value="CUNO2RDTASE"/>
</dbReference>
<dbReference type="InterPro" id="IPR009056">
    <property type="entry name" value="Cyt_c-like_dom"/>
</dbReference>
<evidence type="ECO:0000256" key="15">
    <source>
        <dbReference type="PROSITE-ProRule" id="PRU00433"/>
    </source>
</evidence>
<dbReference type="Pfam" id="PF07732">
    <property type="entry name" value="Cu-oxidase_3"/>
    <property type="match status" value="1"/>
</dbReference>
<dbReference type="Pfam" id="PF00034">
    <property type="entry name" value="Cytochrom_C"/>
    <property type="match status" value="1"/>
</dbReference>
<comment type="cofactor">
    <cofactor evidence="2 14">
        <name>Cu(2+)</name>
        <dbReference type="ChEBI" id="CHEBI:29036"/>
    </cofactor>
</comment>
<feature type="signal peptide" evidence="16">
    <location>
        <begin position="1"/>
        <end position="28"/>
    </location>
</feature>
<evidence type="ECO:0000256" key="7">
    <source>
        <dbReference type="ARBA" id="ARBA00022617"/>
    </source>
</evidence>
<keyword evidence="8 14" id="KW-0479">Metal-binding</keyword>
<gene>
    <name evidence="18" type="primary">nirK</name>
    <name evidence="18" type="ORF">ABGB03_08435</name>
</gene>
<dbReference type="EC" id="1.7.2.1" evidence="5"/>
<dbReference type="PANTHER" id="PTHR35008:SF8">
    <property type="entry name" value="ALCOHOL DEHYDROGENASE CYTOCHROME C SUBUNIT"/>
    <property type="match status" value="1"/>
</dbReference>
<feature type="binding site" description="type 1 copper site" evidence="14">
    <location>
        <position position="164"/>
    </location>
    <ligand>
        <name>Cu cation</name>
        <dbReference type="ChEBI" id="CHEBI:23378"/>
        <label>1</label>
    </ligand>
</feature>
<dbReference type="GO" id="GO:0009055">
    <property type="term" value="F:electron transfer activity"/>
    <property type="evidence" value="ECO:0007669"/>
    <property type="project" value="InterPro"/>
</dbReference>
<evidence type="ECO:0000256" key="9">
    <source>
        <dbReference type="ARBA" id="ARBA00022737"/>
    </source>
</evidence>
<feature type="binding site" description="type 1 copper site" evidence="14">
    <location>
        <position position="165"/>
    </location>
    <ligand>
        <name>Cu cation</name>
        <dbReference type="ChEBI" id="CHEBI:23378"/>
        <label>1</label>
    </ligand>
</feature>
<dbReference type="RefSeq" id="WP_347921832.1">
    <property type="nucleotide sequence ID" value="NZ_CP157199.1"/>
</dbReference>
<dbReference type="Gene3D" id="2.60.40.420">
    <property type="entry name" value="Cupredoxins - blue copper proteins"/>
    <property type="match status" value="2"/>
</dbReference>
<keyword evidence="7 15" id="KW-0349">Heme</keyword>
<dbReference type="InterPro" id="IPR036909">
    <property type="entry name" value="Cyt_c-like_dom_sf"/>
</dbReference>
<comment type="catalytic activity">
    <reaction evidence="13">
        <text>nitric oxide + Fe(III)-[cytochrome c] + H2O = Fe(II)-[cytochrome c] + nitrite + 2 H(+)</text>
        <dbReference type="Rhea" id="RHEA:15233"/>
        <dbReference type="Rhea" id="RHEA-COMP:10350"/>
        <dbReference type="Rhea" id="RHEA-COMP:14399"/>
        <dbReference type="ChEBI" id="CHEBI:15377"/>
        <dbReference type="ChEBI" id="CHEBI:15378"/>
        <dbReference type="ChEBI" id="CHEBI:16301"/>
        <dbReference type="ChEBI" id="CHEBI:16480"/>
        <dbReference type="ChEBI" id="CHEBI:29033"/>
        <dbReference type="ChEBI" id="CHEBI:29034"/>
        <dbReference type="EC" id="1.7.2.1"/>
    </reaction>
</comment>
<accession>A0AAU7BP95</accession>
<dbReference type="GO" id="GO:0020037">
    <property type="term" value="F:heme binding"/>
    <property type="evidence" value="ECO:0007669"/>
    <property type="project" value="InterPro"/>
</dbReference>
<keyword evidence="16" id="KW-0732">Signal</keyword>
<reference evidence="18" key="1">
    <citation type="submission" date="2024-05" db="EMBL/GenBank/DDBJ databases">
        <title>Pontimicrobium maritimus sp. nov., isolated form sea water.</title>
        <authorList>
            <person name="Muhammad N."/>
            <person name="Vuong T.Q."/>
            <person name="Han H.L."/>
            <person name="Kim S.-G."/>
        </authorList>
    </citation>
    <scope>NUCLEOTIDE SEQUENCE</scope>
    <source>
        <strain evidence="18">SW4</strain>
    </source>
</reference>
<evidence type="ECO:0000256" key="10">
    <source>
        <dbReference type="ARBA" id="ARBA00023002"/>
    </source>
</evidence>
<evidence type="ECO:0000256" key="5">
    <source>
        <dbReference type="ARBA" id="ARBA00011882"/>
    </source>
</evidence>
<dbReference type="AlphaFoldDB" id="A0AAU7BP95"/>
<dbReference type="PROSITE" id="PS51007">
    <property type="entry name" value="CYTC"/>
    <property type="match status" value="1"/>
</dbReference>
<evidence type="ECO:0000259" key="17">
    <source>
        <dbReference type="PROSITE" id="PS51007"/>
    </source>
</evidence>
<feature type="binding site" description="type 1 copper site" evidence="14">
    <location>
        <position position="124"/>
    </location>
    <ligand>
        <name>Cu cation</name>
        <dbReference type="ChEBI" id="CHEBI:23378"/>
        <label>1</label>
    </ligand>
</feature>
<evidence type="ECO:0000256" key="1">
    <source>
        <dbReference type="ARBA" id="ARBA00001960"/>
    </source>
</evidence>
<dbReference type="GO" id="GO:0050421">
    <property type="term" value="F:nitrite reductase (NO-forming) activity"/>
    <property type="evidence" value="ECO:0007669"/>
    <property type="project" value="UniProtKB-EC"/>
</dbReference>
<evidence type="ECO:0000256" key="16">
    <source>
        <dbReference type="SAM" id="SignalP"/>
    </source>
</evidence>
<evidence type="ECO:0000256" key="8">
    <source>
        <dbReference type="ARBA" id="ARBA00022723"/>
    </source>
</evidence>
<dbReference type="Gene3D" id="1.10.760.10">
    <property type="entry name" value="Cytochrome c-like domain"/>
    <property type="match status" value="1"/>
</dbReference>
<evidence type="ECO:0000256" key="6">
    <source>
        <dbReference type="ARBA" id="ARBA00017290"/>
    </source>
</evidence>
<dbReference type="GO" id="GO:0005507">
    <property type="term" value="F:copper ion binding"/>
    <property type="evidence" value="ECO:0007669"/>
    <property type="project" value="InterPro"/>
</dbReference>
<dbReference type="SUPFAM" id="SSF46626">
    <property type="entry name" value="Cytochrome c"/>
    <property type="match status" value="1"/>
</dbReference>